<dbReference type="Proteomes" id="UP001345013">
    <property type="component" value="Unassembled WGS sequence"/>
</dbReference>
<comment type="caution">
    <text evidence="1">The sequence shown here is derived from an EMBL/GenBank/DDBJ whole genome shotgun (WGS) entry which is preliminary data.</text>
</comment>
<sequence>MPLSSTIPNPMPSPGSAAYLLAKAKFESLPNAQLPRARVRSMPGFVPLPLPTDAAKAVFESQPNVFVWEFKSHWSITRGGKAILLRGPLDTLDQIYAGFDTNEELGHYRDKTQARCNWDNMQAKISCYDWAPPA</sequence>
<reference evidence="1 2" key="1">
    <citation type="submission" date="2023-08" db="EMBL/GenBank/DDBJ databases">
        <title>Black Yeasts Isolated from many extreme environments.</title>
        <authorList>
            <person name="Coleine C."/>
            <person name="Stajich J.E."/>
            <person name="Selbmann L."/>
        </authorList>
    </citation>
    <scope>NUCLEOTIDE SEQUENCE [LARGE SCALE GENOMIC DNA]</scope>
    <source>
        <strain evidence="1 2">CCFEE 5885</strain>
    </source>
</reference>
<organism evidence="1 2">
    <name type="scientific">Lithohypha guttulata</name>
    <dbReference type="NCBI Taxonomy" id="1690604"/>
    <lineage>
        <taxon>Eukaryota</taxon>
        <taxon>Fungi</taxon>
        <taxon>Dikarya</taxon>
        <taxon>Ascomycota</taxon>
        <taxon>Pezizomycotina</taxon>
        <taxon>Eurotiomycetes</taxon>
        <taxon>Chaetothyriomycetidae</taxon>
        <taxon>Chaetothyriales</taxon>
        <taxon>Trichomeriaceae</taxon>
        <taxon>Lithohypha</taxon>
    </lineage>
</organism>
<evidence type="ECO:0000313" key="2">
    <source>
        <dbReference type="Proteomes" id="UP001345013"/>
    </source>
</evidence>
<gene>
    <name evidence="1" type="ORF">LTR24_002294</name>
</gene>
<name>A0ABR0KI04_9EURO</name>
<proteinExistence type="predicted"/>
<keyword evidence="2" id="KW-1185">Reference proteome</keyword>
<evidence type="ECO:0000313" key="1">
    <source>
        <dbReference type="EMBL" id="KAK5097247.1"/>
    </source>
</evidence>
<protein>
    <submittedName>
        <fullName evidence="1">Uncharacterized protein</fullName>
    </submittedName>
</protein>
<dbReference type="EMBL" id="JAVRRG010000019">
    <property type="protein sequence ID" value="KAK5097247.1"/>
    <property type="molecule type" value="Genomic_DNA"/>
</dbReference>
<accession>A0ABR0KI04</accession>